<gene>
    <name evidence="3" type="ORF">DWW02_00305</name>
</gene>
<evidence type="ECO:0000256" key="1">
    <source>
        <dbReference type="ARBA" id="ARBA00023277"/>
    </source>
</evidence>
<protein>
    <submittedName>
        <fullName evidence="3">Glucosamine-6-phosphate deaminase</fullName>
    </submittedName>
</protein>
<dbReference type="GO" id="GO:0005975">
    <property type="term" value="P:carbohydrate metabolic process"/>
    <property type="evidence" value="ECO:0007669"/>
    <property type="project" value="InterPro"/>
</dbReference>
<dbReference type="InterPro" id="IPR006148">
    <property type="entry name" value="Glc/Gal-6P_isomerase"/>
</dbReference>
<evidence type="ECO:0000313" key="3">
    <source>
        <dbReference type="EMBL" id="RGV78222.1"/>
    </source>
</evidence>
<dbReference type="GO" id="GO:0019262">
    <property type="term" value="P:N-acetylneuraminate catabolic process"/>
    <property type="evidence" value="ECO:0007669"/>
    <property type="project" value="TreeGrafter"/>
</dbReference>
<dbReference type="Pfam" id="PF01182">
    <property type="entry name" value="Glucosamine_iso"/>
    <property type="match status" value="1"/>
</dbReference>
<dbReference type="PANTHER" id="PTHR11280:SF6">
    <property type="entry name" value="GLUCOSAMINE-6-PHOSPHATE ISOMERASE NAGB"/>
    <property type="match status" value="1"/>
</dbReference>
<dbReference type="InterPro" id="IPR037171">
    <property type="entry name" value="NagB/RpiA_transferase-like"/>
</dbReference>
<dbReference type="GO" id="GO:0006043">
    <property type="term" value="P:glucosamine catabolic process"/>
    <property type="evidence" value="ECO:0007669"/>
    <property type="project" value="TreeGrafter"/>
</dbReference>
<organism evidence="3 4">
    <name type="scientific">Enterocloster bolteae</name>
    <dbReference type="NCBI Taxonomy" id="208479"/>
    <lineage>
        <taxon>Bacteria</taxon>
        <taxon>Bacillati</taxon>
        <taxon>Bacillota</taxon>
        <taxon>Clostridia</taxon>
        <taxon>Lachnospirales</taxon>
        <taxon>Lachnospiraceae</taxon>
        <taxon>Enterocloster</taxon>
    </lineage>
</organism>
<comment type="caution">
    <text evidence="3">The sequence shown here is derived from an EMBL/GenBank/DDBJ whole genome shotgun (WGS) entry which is preliminary data.</text>
</comment>
<evidence type="ECO:0000313" key="4">
    <source>
        <dbReference type="Proteomes" id="UP000284543"/>
    </source>
</evidence>
<reference evidence="3 4" key="1">
    <citation type="submission" date="2018-08" db="EMBL/GenBank/DDBJ databases">
        <title>A genome reference for cultivated species of the human gut microbiota.</title>
        <authorList>
            <person name="Zou Y."/>
            <person name="Xue W."/>
            <person name="Luo G."/>
        </authorList>
    </citation>
    <scope>NUCLEOTIDE SEQUENCE [LARGE SCALE GENOMIC DNA]</scope>
    <source>
        <strain evidence="3 4">AF14-18</strain>
    </source>
</reference>
<feature type="domain" description="Glucosamine/galactosamine-6-phosphate isomerase" evidence="2">
    <location>
        <begin position="9"/>
        <end position="225"/>
    </location>
</feature>
<dbReference type="GO" id="GO:0005737">
    <property type="term" value="C:cytoplasm"/>
    <property type="evidence" value="ECO:0007669"/>
    <property type="project" value="TreeGrafter"/>
</dbReference>
<dbReference type="EMBL" id="QRZM01000001">
    <property type="protein sequence ID" value="RGV78222.1"/>
    <property type="molecule type" value="Genomic_DNA"/>
</dbReference>
<evidence type="ECO:0000259" key="2">
    <source>
        <dbReference type="Pfam" id="PF01182"/>
    </source>
</evidence>
<dbReference type="Gene3D" id="3.40.50.1360">
    <property type="match status" value="1"/>
</dbReference>
<dbReference type="RefSeq" id="WP_118017086.1">
    <property type="nucleotide sequence ID" value="NZ_CAUFHZ010000016.1"/>
</dbReference>
<dbReference type="GO" id="GO:0042802">
    <property type="term" value="F:identical protein binding"/>
    <property type="evidence" value="ECO:0007669"/>
    <property type="project" value="TreeGrafter"/>
</dbReference>
<dbReference type="Proteomes" id="UP000284543">
    <property type="component" value="Unassembled WGS sequence"/>
</dbReference>
<dbReference type="GO" id="GO:0006046">
    <property type="term" value="P:N-acetylglucosamine catabolic process"/>
    <property type="evidence" value="ECO:0007669"/>
    <property type="project" value="TreeGrafter"/>
</dbReference>
<accession>A0A412ZDG7</accession>
<sequence length="246" mass="27191">MNINISRTSGEMAQRAAACAAQAINRTIAQNGEARILLSTGESQIEAIRYLTEMEVEWDKVVMFHLDEYINLAETHKASFRKYLKERFIQVVNPKKAYLVNGEGNVEENIAILTEELEKAPIDVALVGIGENAHIAFNDPPADFETDKAYIIVNLDQTCKQQQVNEGWFGSLDEVPAQAISMTVPQILKSRTIVTIVPGIRKGDAIQKTLSAETVTNLVPATILKTHPDWNLFLDGDSASKAIPQV</sequence>
<dbReference type="SUPFAM" id="SSF100950">
    <property type="entry name" value="NagB/RpiA/CoA transferase-like"/>
    <property type="match status" value="1"/>
</dbReference>
<dbReference type="InterPro" id="IPR004547">
    <property type="entry name" value="Glucosamine6P_isomerase"/>
</dbReference>
<proteinExistence type="predicted"/>
<keyword evidence="1" id="KW-0119">Carbohydrate metabolism</keyword>
<name>A0A412ZDG7_9FIRM</name>
<dbReference type="AlphaFoldDB" id="A0A412ZDG7"/>
<dbReference type="GO" id="GO:0004342">
    <property type="term" value="F:glucosamine-6-phosphate deaminase activity"/>
    <property type="evidence" value="ECO:0007669"/>
    <property type="project" value="InterPro"/>
</dbReference>
<dbReference type="PANTHER" id="PTHR11280">
    <property type="entry name" value="GLUCOSAMINE-6-PHOSPHATE ISOMERASE"/>
    <property type="match status" value="1"/>
</dbReference>